<keyword evidence="3" id="KW-1185">Reference proteome</keyword>
<sequence>MQLLVDEPWKDELWYQNQWRAFYRERMRKLSRLGVIFGTIGIGALLFGVIPSTSLEHHPFLSDSAALLGGLLWLTLLIQWFRMNWQMTSWDCPRCNELYFKRNPFRHRCAHCKLRRPRQREVSPLNSF</sequence>
<keyword evidence="1" id="KW-0812">Transmembrane</keyword>
<protein>
    <submittedName>
        <fullName evidence="2">Uncharacterized protein</fullName>
    </submittedName>
</protein>
<name>E8WX50_GRATM</name>
<feature type="transmembrane region" description="Helical" evidence="1">
    <location>
        <begin position="33"/>
        <end position="52"/>
    </location>
</feature>
<feature type="transmembrane region" description="Helical" evidence="1">
    <location>
        <begin position="64"/>
        <end position="81"/>
    </location>
</feature>
<keyword evidence="1" id="KW-0472">Membrane</keyword>
<evidence type="ECO:0000313" key="3">
    <source>
        <dbReference type="Proteomes" id="UP000000343"/>
    </source>
</evidence>
<dbReference type="HOGENOM" id="CLU_1956514_0_0_0"/>
<evidence type="ECO:0000313" key="2">
    <source>
        <dbReference type="EMBL" id="ADW69692.1"/>
    </source>
</evidence>
<dbReference type="STRING" id="1198114.AciX9_2668"/>
<dbReference type="Proteomes" id="UP000000343">
    <property type="component" value="Chromosome"/>
</dbReference>
<evidence type="ECO:0000256" key="1">
    <source>
        <dbReference type="SAM" id="Phobius"/>
    </source>
</evidence>
<gene>
    <name evidence="2" type="ordered locus">AciX9_2668</name>
</gene>
<reference evidence="3" key="1">
    <citation type="submission" date="2011-01" db="EMBL/GenBank/DDBJ databases">
        <title>Complete sequence of chromosome of Acidobacterium sp. MP5ACTX9.</title>
        <authorList>
            <consortium name="US DOE Joint Genome Institute"/>
            <person name="Lucas S."/>
            <person name="Copeland A."/>
            <person name="Lapidus A."/>
            <person name="Cheng J.-F."/>
            <person name="Goodwin L."/>
            <person name="Pitluck S."/>
            <person name="Teshima H."/>
            <person name="Detter J.C."/>
            <person name="Han C."/>
            <person name="Tapia R."/>
            <person name="Land M."/>
            <person name="Hauser L."/>
            <person name="Kyrpides N."/>
            <person name="Ivanova N."/>
            <person name="Ovchinnikova G."/>
            <person name="Pagani I."/>
            <person name="Rawat S.R."/>
            <person name="Mannisto M."/>
            <person name="Haggblom M.M."/>
            <person name="Woyke T."/>
        </authorList>
    </citation>
    <scope>NUCLEOTIDE SEQUENCE [LARGE SCALE GENOMIC DNA]</scope>
    <source>
        <strain evidence="3">MP5ACTX9</strain>
    </source>
</reference>
<keyword evidence="1" id="KW-1133">Transmembrane helix</keyword>
<proteinExistence type="predicted"/>
<organism evidence="3">
    <name type="scientific">Granulicella tundricola (strain ATCC BAA-1859 / DSM 23138 / MP5ACTX9)</name>
    <dbReference type="NCBI Taxonomy" id="1198114"/>
    <lineage>
        <taxon>Bacteria</taxon>
        <taxon>Pseudomonadati</taxon>
        <taxon>Acidobacteriota</taxon>
        <taxon>Terriglobia</taxon>
        <taxon>Terriglobales</taxon>
        <taxon>Acidobacteriaceae</taxon>
        <taxon>Granulicella</taxon>
    </lineage>
</organism>
<dbReference type="AlphaFoldDB" id="E8WX50"/>
<dbReference type="PaxDb" id="1198114-AciX9_2668"/>
<accession>E8WX50</accession>
<dbReference type="EMBL" id="CP002480">
    <property type="protein sequence ID" value="ADW69692.1"/>
    <property type="molecule type" value="Genomic_DNA"/>
</dbReference>
<dbReference type="KEGG" id="acm:AciX9_2668"/>